<evidence type="ECO:0000256" key="1">
    <source>
        <dbReference type="SAM" id="Phobius"/>
    </source>
</evidence>
<accession>A0AAD8EIG9</accession>
<keyword evidence="1" id="KW-1133">Transmembrane helix</keyword>
<sequence length="143" mass="16700">WCGILIYVDNLNFPPKNKHIPESAGSLQLFDLLNDISLLHVNEENFYILERSLLLLLLLCVIQSLPLPRIMNISVFGYSFLWVGLVSYGMAVTFNIDSNRTEKESLKIIQVCENYLEKTNELNFFRCHFECNNNNMFKDNIIY</sequence>
<organism evidence="2 3">
    <name type="scientific">Diploptera punctata</name>
    <name type="common">Pacific beetle cockroach</name>
    <dbReference type="NCBI Taxonomy" id="6984"/>
    <lineage>
        <taxon>Eukaryota</taxon>
        <taxon>Metazoa</taxon>
        <taxon>Ecdysozoa</taxon>
        <taxon>Arthropoda</taxon>
        <taxon>Hexapoda</taxon>
        <taxon>Insecta</taxon>
        <taxon>Pterygota</taxon>
        <taxon>Neoptera</taxon>
        <taxon>Polyneoptera</taxon>
        <taxon>Dictyoptera</taxon>
        <taxon>Blattodea</taxon>
        <taxon>Blaberoidea</taxon>
        <taxon>Blaberidae</taxon>
        <taxon>Diplopterinae</taxon>
        <taxon>Diploptera</taxon>
    </lineage>
</organism>
<feature type="non-terminal residue" evidence="2">
    <location>
        <position position="143"/>
    </location>
</feature>
<dbReference type="AlphaFoldDB" id="A0AAD8EIG9"/>
<keyword evidence="3" id="KW-1185">Reference proteome</keyword>
<reference evidence="2" key="2">
    <citation type="submission" date="2023-05" db="EMBL/GenBank/DDBJ databases">
        <authorList>
            <person name="Fouks B."/>
        </authorList>
    </citation>
    <scope>NUCLEOTIDE SEQUENCE</scope>
    <source>
        <strain evidence="2">Stay&amp;Tobe</strain>
        <tissue evidence="2">Testes</tissue>
    </source>
</reference>
<feature type="transmembrane region" description="Helical" evidence="1">
    <location>
        <begin position="76"/>
        <end position="96"/>
    </location>
</feature>
<comment type="caution">
    <text evidence="2">The sequence shown here is derived from an EMBL/GenBank/DDBJ whole genome shotgun (WGS) entry which is preliminary data.</text>
</comment>
<evidence type="ECO:0000313" key="3">
    <source>
        <dbReference type="Proteomes" id="UP001233999"/>
    </source>
</evidence>
<dbReference type="Proteomes" id="UP001233999">
    <property type="component" value="Unassembled WGS sequence"/>
</dbReference>
<proteinExistence type="predicted"/>
<evidence type="ECO:0000313" key="2">
    <source>
        <dbReference type="EMBL" id="KAJ9591493.1"/>
    </source>
</evidence>
<protein>
    <submittedName>
        <fullName evidence="2">Uncharacterized protein</fullName>
    </submittedName>
</protein>
<keyword evidence="1" id="KW-0812">Transmembrane</keyword>
<keyword evidence="1" id="KW-0472">Membrane</keyword>
<name>A0AAD8EIG9_DIPPU</name>
<reference evidence="2" key="1">
    <citation type="journal article" date="2023" name="IScience">
        <title>Live-bearing cockroach genome reveals convergent evolutionary mechanisms linked to viviparity in insects and beyond.</title>
        <authorList>
            <person name="Fouks B."/>
            <person name="Harrison M.C."/>
            <person name="Mikhailova A.A."/>
            <person name="Marchal E."/>
            <person name="English S."/>
            <person name="Carruthers M."/>
            <person name="Jennings E.C."/>
            <person name="Chiamaka E.L."/>
            <person name="Frigard R.A."/>
            <person name="Pippel M."/>
            <person name="Attardo G.M."/>
            <person name="Benoit J.B."/>
            <person name="Bornberg-Bauer E."/>
            <person name="Tobe S.S."/>
        </authorList>
    </citation>
    <scope>NUCLEOTIDE SEQUENCE</scope>
    <source>
        <strain evidence="2">Stay&amp;Tobe</strain>
    </source>
</reference>
<feature type="non-terminal residue" evidence="2">
    <location>
        <position position="1"/>
    </location>
</feature>
<dbReference type="EMBL" id="JASPKZ010003867">
    <property type="protein sequence ID" value="KAJ9591493.1"/>
    <property type="molecule type" value="Genomic_DNA"/>
</dbReference>
<gene>
    <name evidence="2" type="ORF">L9F63_001979</name>
</gene>